<feature type="domain" description="ABC transmembrane type-1" evidence="13">
    <location>
        <begin position="169"/>
        <end position="448"/>
    </location>
</feature>
<feature type="transmembrane region" description="Helical" evidence="11">
    <location>
        <begin position="380"/>
        <end position="402"/>
    </location>
</feature>
<evidence type="ECO:0000256" key="6">
    <source>
        <dbReference type="ARBA" id="ARBA00022741"/>
    </source>
</evidence>
<dbReference type="InterPro" id="IPR003593">
    <property type="entry name" value="AAA+_ATPase"/>
</dbReference>
<dbReference type="Gene3D" id="3.40.50.300">
    <property type="entry name" value="P-loop containing nucleotide triphosphate hydrolases"/>
    <property type="match status" value="2"/>
</dbReference>
<evidence type="ECO:0000256" key="2">
    <source>
        <dbReference type="ARBA" id="ARBA00009726"/>
    </source>
</evidence>
<evidence type="ECO:0000256" key="3">
    <source>
        <dbReference type="ARBA" id="ARBA00022448"/>
    </source>
</evidence>
<evidence type="ECO:0000256" key="10">
    <source>
        <dbReference type="SAM" id="MobiDB-lite"/>
    </source>
</evidence>
<reference evidence="14" key="1">
    <citation type="submission" date="2022-08" db="UniProtKB">
        <authorList>
            <consortium name="EnsemblMetazoa"/>
        </authorList>
    </citation>
    <scope>IDENTIFICATION</scope>
    <source>
        <strain evidence="14">05x7-T-G4-1.051#20</strain>
    </source>
</reference>
<dbReference type="PANTHER" id="PTHR24223:SF447">
    <property type="entry name" value="MULTIDRUG RESISTANCE-ASSOCIATED PROTEIN 5"/>
    <property type="match status" value="1"/>
</dbReference>
<dbReference type="GO" id="GO:0005524">
    <property type="term" value="F:ATP binding"/>
    <property type="evidence" value="ECO:0007669"/>
    <property type="project" value="UniProtKB-KW"/>
</dbReference>
<keyword evidence="5" id="KW-0677">Repeat</keyword>
<accession>A0A8W8L9K1</accession>
<dbReference type="InterPro" id="IPR011527">
    <property type="entry name" value="ABC1_TM_dom"/>
</dbReference>
<dbReference type="SUPFAM" id="SSF90123">
    <property type="entry name" value="ABC transporter transmembrane region"/>
    <property type="match status" value="2"/>
</dbReference>
<dbReference type="GO" id="GO:0140359">
    <property type="term" value="F:ABC-type transporter activity"/>
    <property type="evidence" value="ECO:0007669"/>
    <property type="project" value="InterPro"/>
</dbReference>
<dbReference type="PROSITE" id="PS00211">
    <property type="entry name" value="ABC_TRANSPORTER_1"/>
    <property type="match status" value="2"/>
</dbReference>
<proteinExistence type="inferred from homology"/>
<dbReference type="FunFam" id="3.40.50.300:FF:000973">
    <property type="entry name" value="Multidrug resistance-associated protein 4"/>
    <property type="match status" value="1"/>
</dbReference>
<feature type="transmembrane region" description="Helical" evidence="11">
    <location>
        <begin position="168"/>
        <end position="184"/>
    </location>
</feature>
<dbReference type="InterPro" id="IPR036640">
    <property type="entry name" value="ABC1_TM_sf"/>
</dbReference>
<dbReference type="GO" id="GO:0016020">
    <property type="term" value="C:membrane"/>
    <property type="evidence" value="ECO:0007669"/>
    <property type="project" value="InterPro"/>
</dbReference>
<dbReference type="GO" id="GO:0016887">
    <property type="term" value="F:ATP hydrolysis activity"/>
    <property type="evidence" value="ECO:0007669"/>
    <property type="project" value="InterPro"/>
</dbReference>
<feature type="domain" description="ABC transporter" evidence="12">
    <location>
        <begin position="1173"/>
        <end position="1407"/>
    </location>
</feature>
<keyword evidence="3" id="KW-0813">Transport</keyword>
<organism evidence="14 15">
    <name type="scientific">Magallana gigas</name>
    <name type="common">Pacific oyster</name>
    <name type="synonym">Crassostrea gigas</name>
    <dbReference type="NCBI Taxonomy" id="29159"/>
    <lineage>
        <taxon>Eukaryota</taxon>
        <taxon>Metazoa</taxon>
        <taxon>Spiralia</taxon>
        <taxon>Lophotrochozoa</taxon>
        <taxon>Mollusca</taxon>
        <taxon>Bivalvia</taxon>
        <taxon>Autobranchia</taxon>
        <taxon>Pteriomorphia</taxon>
        <taxon>Ostreida</taxon>
        <taxon>Ostreoidea</taxon>
        <taxon>Ostreidae</taxon>
        <taxon>Magallana</taxon>
    </lineage>
</organism>
<feature type="transmembrane region" description="Helical" evidence="11">
    <location>
        <begin position="283"/>
        <end position="304"/>
    </location>
</feature>
<evidence type="ECO:0000256" key="11">
    <source>
        <dbReference type="SAM" id="Phobius"/>
    </source>
</evidence>
<comment type="subcellular location">
    <subcellularLocation>
        <location evidence="1">Endomembrane system</location>
        <topology evidence="1">Multi-pass membrane protein</topology>
    </subcellularLocation>
</comment>
<dbReference type="CDD" id="cd03250">
    <property type="entry name" value="ABCC_MRP_domain1"/>
    <property type="match status" value="1"/>
</dbReference>
<evidence type="ECO:0000256" key="9">
    <source>
        <dbReference type="ARBA" id="ARBA00023136"/>
    </source>
</evidence>
<protein>
    <recommendedName>
        <fullName evidence="16">Multidrug resistance-associated protein 5</fullName>
    </recommendedName>
</protein>
<dbReference type="CDD" id="cd03244">
    <property type="entry name" value="ABCC_MRP_domain2"/>
    <property type="match status" value="1"/>
</dbReference>
<feature type="transmembrane region" description="Helical" evidence="11">
    <location>
        <begin position="982"/>
        <end position="1010"/>
    </location>
</feature>
<feature type="compositionally biased region" description="Polar residues" evidence="10">
    <location>
        <begin position="751"/>
        <end position="769"/>
    </location>
</feature>
<feature type="transmembrane region" description="Helical" evidence="11">
    <location>
        <begin position="204"/>
        <end position="233"/>
    </location>
</feature>
<evidence type="ECO:0000313" key="14">
    <source>
        <dbReference type="EnsemblMetazoa" id="G27023.1:cds"/>
    </source>
</evidence>
<evidence type="ECO:0000256" key="8">
    <source>
        <dbReference type="ARBA" id="ARBA00022989"/>
    </source>
</evidence>
<evidence type="ECO:0000259" key="13">
    <source>
        <dbReference type="PROSITE" id="PS50929"/>
    </source>
</evidence>
<keyword evidence="4 11" id="KW-0812">Transmembrane</keyword>
<dbReference type="Pfam" id="PF00005">
    <property type="entry name" value="ABC_tran"/>
    <property type="match status" value="2"/>
</dbReference>
<dbReference type="Pfam" id="PF00664">
    <property type="entry name" value="ABC_membrane"/>
    <property type="match status" value="2"/>
</dbReference>
<evidence type="ECO:0000256" key="4">
    <source>
        <dbReference type="ARBA" id="ARBA00022692"/>
    </source>
</evidence>
<keyword evidence="8 11" id="KW-1133">Transmembrane helix</keyword>
<comment type="similarity">
    <text evidence="2">Belongs to the ABC transporter superfamily. ABCC family. Conjugate transporter (TC 3.A.1.208) subfamily.</text>
</comment>
<feature type="region of interest" description="Disordered" evidence="10">
    <location>
        <begin position="745"/>
        <end position="774"/>
    </location>
</feature>
<evidence type="ECO:0000259" key="12">
    <source>
        <dbReference type="PROSITE" id="PS50893"/>
    </source>
</evidence>
<dbReference type="Proteomes" id="UP000005408">
    <property type="component" value="Unassembled WGS sequence"/>
</dbReference>
<name>A0A8W8L9K1_MAGGI</name>
<evidence type="ECO:0000313" key="15">
    <source>
        <dbReference type="Proteomes" id="UP000005408"/>
    </source>
</evidence>
<keyword evidence="9 11" id="KW-0472">Membrane</keyword>
<dbReference type="Gene3D" id="1.20.1560.10">
    <property type="entry name" value="ABC transporter type 1, transmembrane domain"/>
    <property type="match status" value="2"/>
</dbReference>
<dbReference type="PANTHER" id="PTHR24223">
    <property type="entry name" value="ATP-BINDING CASSETTE SUB-FAMILY C"/>
    <property type="match status" value="1"/>
</dbReference>
<dbReference type="OMA" id="MEMGSPQ"/>
<dbReference type="FunFam" id="3.40.50.300:FF:000074">
    <property type="entry name" value="Multidrug resistance-associated protein 5 isoform 1"/>
    <property type="match status" value="1"/>
</dbReference>
<dbReference type="CDD" id="cd18592">
    <property type="entry name" value="ABC_6TM_MRP5_8_9_D1"/>
    <property type="match status" value="1"/>
</dbReference>
<dbReference type="PROSITE" id="PS50929">
    <property type="entry name" value="ABC_TM1F"/>
    <property type="match status" value="2"/>
</dbReference>
<evidence type="ECO:0000256" key="5">
    <source>
        <dbReference type="ARBA" id="ARBA00022737"/>
    </source>
</evidence>
<dbReference type="PROSITE" id="PS50893">
    <property type="entry name" value="ABC_TRANSPORTER_2"/>
    <property type="match status" value="2"/>
</dbReference>
<sequence length="1416" mass="159220">MVNNRRESSQPELRRYSIYPDRRVHFNEALEWDEETESTWQSGNQLNGTSYPYSDFTANREPYQRKYSAALKVLKPLRPRSKDGKIPINKAGFFSYLLVTWMSKLIWKVFRHRNEQLNEEDIWTCPDEESANVNTERLARLWNDEVNKRGKEKASFLRVWLKFAKTRIIVTLVIIAINAVSTFLESGYLLNLIVQYLESEEENLWYGISLVVCVAACQIVRATSFCVIIIFGVQTGVRFRAGLLGLAYDKMLRLKSVRGKQLSEMITIFGADAYRVFLNNVTFAYLLALPIYVIIGAIYTYYLLGPWCFVAIGIFVFCYIIQARLTSVVAYLRVKTLKFTDKRVRKMTELINSMKLIKMYAWEKPFKSAIQDIRKHEKKYLFLSAILNSISTAIIPVTPTLASVATIASYKAAGNELSAATAFAVIGTLNFLRVIVSFIPFATRALGESKVSFERMKRHLIADEYQAPSINCSDPSLAVEITDATFIWDPPESTDQDKKKKQKKEIVLKPSSQRRDTIYLQNLSFQTKKGRLIGICGPVGCGKSAFLSSILGRISMASGHLAVNGSVAYAAQQAWIFNGTVRDNILFGKPYEQERYQNVLFVCGLQPDLLLLANGDETEIGDRGTNLSGGQKQRVSLARAVYSDGDIYLLDDVLSAVDVHVGRHLFHNCIKKFLNGKTIIFTTHQLQYLKHCDEIMVMENGEFVEQGKHDDLITLNGYYSSMMKQFHQSTDNPTRATIDDVKRVDDEDQGATPQQKKTENGVQNGTTGKNPEIGQLHKEKSYKGKLTKSEEMQVGDITWGTYFSYVNAMGGICVAIFVITCSILTSGSVVFSDWWLSIWINTFYTNSDSDFKNSSIVPNSSTQFNTTEIMATTSISLFSNETIPVVSESSSGLDFYLTVYVSSMGIIIVMMIAKGFIGATYYVRAACRLHDIVLTNVMKAPMRFFDANPPGRILNRFSKDLDEADVYLPQLQDTFFQIGNQVLLSLISAIVVLPWIAIAIVPVAIFFYFFKIVSSVSVRQFKRLENIARSPLLGHVNTSAQGLTTIVAFKQQANSIQSIRNFTDVSTVATFLIDIAMRWIGVRLDLAACCITIATALALILTKGSTDAAQAALALTLCIRVVSVMQFMIRILNDVEARFTSVERLHQYEKELESESQTFAETPAESWPNEGRVIFSNVQMRYRDDMEPVLNEIKFDIHPRQKVGIVGRTGAGKSSLAAALFRLNELSGGHIYIDGVDIAKISLELLRSKLSTIPQDPVLFAGTMRYNLDPFGQYSDDVMWSALEAVHMKEKVKQFENELDYMIEENGENFSVGERQLICLARAILRRNKILVLDEATASIDTATDAKIQQTIRESFADCTVLTIAHRLNTVLHCDVIIIMEAGKVMEMGSPQDLLSDPRSYFNTMLSAQTVKTPSP</sequence>
<dbReference type="SMART" id="SM00382">
    <property type="entry name" value="AAA"/>
    <property type="match status" value="2"/>
</dbReference>
<feature type="domain" description="ABC transporter" evidence="12">
    <location>
        <begin position="501"/>
        <end position="725"/>
    </location>
</feature>
<dbReference type="InterPro" id="IPR050173">
    <property type="entry name" value="ABC_transporter_C-like"/>
</dbReference>
<dbReference type="GO" id="GO:0012505">
    <property type="term" value="C:endomembrane system"/>
    <property type="evidence" value="ECO:0007669"/>
    <property type="project" value="UniProtKB-SubCell"/>
</dbReference>
<dbReference type="EnsemblMetazoa" id="G27023.1">
    <property type="protein sequence ID" value="G27023.1:cds"/>
    <property type="gene ID" value="G27023"/>
</dbReference>
<keyword evidence="15" id="KW-1185">Reference proteome</keyword>
<feature type="transmembrane region" description="Helical" evidence="11">
    <location>
        <begin position="899"/>
        <end position="923"/>
    </location>
</feature>
<evidence type="ECO:0008006" key="16">
    <source>
        <dbReference type="Google" id="ProtNLM"/>
    </source>
</evidence>
<feature type="transmembrane region" description="Helical" evidence="11">
    <location>
        <begin position="802"/>
        <end position="825"/>
    </location>
</feature>
<feature type="transmembrane region" description="Helical" evidence="11">
    <location>
        <begin position="310"/>
        <end position="332"/>
    </location>
</feature>
<dbReference type="InterPro" id="IPR027417">
    <property type="entry name" value="P-loop_NTPase"/>
</dbReference>
<dbReference type="InterPro" id="IPR003439">
    <property type="entry name" value="ABC_transporter-like_ATP-bd"/>
</dbReference>
<keyword evidence="7" id="KW-0067">ATP-binding</keyword>
<dbReference type="FunFam" id="1.20.1560.10:FF:000012">
    <property type="entry name" value="ATP binding cassette subfamily C member 5"/>
    <property type="match status" value="1"/>
</dbReference>
<keyword evidence="6" id="KW-0547">Nucleotide-binding</keyword>
<dbReference type="SUPFAM" id="SSF52540">
    <property type="entry name" value="P-loop containing nucleoside triphosphate hydrolases"/>
    <property type="match status" value="2"/>
</dbReference>
<evidence type="ECO:0000256" key="1">
    <source>
        <dbReference type="ARBA" id="ARBA00004127"/>
    </source>
</evidence>
<dbReference type="OrthoDB" id="6500128at2759"/>
<dbReference type="InterPro" id="IPR017871">
    <property type="entry name" value="ABC_transporter-like_CS"/>
</dbReference>
<feature type="transmembrane region" description="Helical" evidence="11">
    <location>
        <begin position="422"/>
        <end position="447"/>
    </location>
</feature>
<evidence type="ECO:0000256" key="7">
    <source>
        <dbReference type="ARBA" id="ARBA00022840"/>
    </source>
</evidence>
<feature type="domain" description="ABC transmembrane type-1" evidence="13">
    <location>
        <begin position="816"/>
        <end position="1137"/>
    </location>
</feature>